<dbReference type="Proteomes" id="UP001501612">
    <property type="component" value="Unassembled WGS sequence"/>
</dbReference>
<comment type="caution">
    <text evidence="2">The sequence shown here is derived from an EMBL/GenBank/DDBJ whole genome shotgun (WGS) entry which is preliminary data.</text>
</comment>
<keyword evidence="3" id="KW-1185">Reference proteome</keyword>
<evidence type="ECO:0000313" key="2">
    <source>
        <dbReference type="EMBL" id="GAA1909140.1"/>
    </source>
</evidence>
<reference evidence="3" key="1">
    <citation type="journal article" date="2019" name="Int. J. Syst. Evol. Microbiol.">
        <title>The Global Catalogue of Microorganisms (GCM) 10K type strain sequencing project: providing services to taxonomists for standard genome sequencing and annotation.</title>
        <authorList>
            <consortium name="The Broad Institute Genomics Platform"/>
            <consortium name="The Broad Institute Genome Sequencing Center for Infectious Disease"/>
            <person name="Wu L."/>
            <person name="Ma J."/>
        </authorList>
    </citation>
    <scope>NUCLEOTIDE SEQUENCE [LARGE SCALE GENOMIC DNA]</scope>
    <source>
        <strain evidence="3">JCM 14046</strain>
    </source>
</reference>
<sequence length="81" mass="9177">MTARTRTAQEAADDLRCSRRKVTETARVLGVGMNLGGRAGWRFTEADLERMRTALTPAPDPELPARRRRRRRGARRTQVTA</sequence>
<evidence type="ECO:0008006" key="4">
    <source>
        <dbReference type="Google" id="ProtNLM"/>
    </source>
</evidence>
<evidence type="ECO:0000256" key="1">
    <source>
        <dbReference type="SAM" id="MobiDB-lite"/>
    </source>
</evidence>
<protein>
    <recommendedName>
        <fullName evidence="4">Helix-turn-helix domain-containing protein</fullName>
    </recommendedName>
</protein>
<proteinExistence type="predicted"/>
<gene>
    <name evidence="2" type="ORF">GCM10009737_07860</name>
</gene>
<evidence type="ECO:0000313" key="3">
    <source>
        <dbReference type="Proteomes" id="UP001501612"/>
    </source>
</evidence>
<dbReference type="EMBL" id="BAAAMY010000002">
    <property type="protein sequence ID" value="GAA1909140.1"/>
    <property type="molecule type" value="Genomic_DNA"/>
</dbReference>
<feature type="compositionally biased region" description="Basic residues" evidence="1">
    <location>
        <begin position="66"/>
        <end position="75"/>
    </location>
</feature>
<organism evidence="2 3">
    <name type="scientific">Nocardioides lentus</name>
    <dbReference type="NCBI Taxonomy" id="338077"/>
    <lineage>
        <taxon>Bacteria</taxon>
        <taxon>Bacillati</taxon>
        <taxon>Actinomycetota</taxon>
        <taxon>Actinomycetes</taxon>
        <taxon>Propionibacteriales</taxon>
        <taxon>Nocardioidaceae</taxon>
        <taxon>Nocardioides</taxon>
    </lineage>
</organism>
<name>A0ABP5AC59_9ACTN</name>
<feature type="region of interest" description="Disordered" evidence="1">
    <location>
        <begin position="55"/>
        <end position="81"/>
    </location>
</feature>
<accession>A0ABP5AC59</accession>
<dbReference type="RefSeq" id="WP_344004032.1">
    <property type="nucleotide sequence ID" value="NZ_BAAAMY010000002.1"/>
</dbReference>